<feature type="transmembrane region" description="Helical" evidence="1">
    <location>
        <begin position="47"/>
        <end position="68"/>
    </location>
</feature>
<dbReference type="RefSeq" id="WP_050339623.1">
    <property type="nucleotide sequence ID" value="NZ_BJZC01000019.1"/>
</dbReference>
<reference evidence="6 7" key="1">
    <citation type="submission" date="2018-10" db="EMBL/GenBank/DDBJ databases">
        <title>Genome sequences of five Lactobacillus pentosus strains isolated from brines of traditionally fermented spanish-style green table olives and differences between them.</title>
        <authorList>
            <person name="Jimenez Diaz R."/>
        </authorList>
    </citation>
    <scope>NUCLEOTIDE SEQUENCE [LARGE SCALE GENOMIC DNA]</scope>
    <source>
        <strain evidence="4 6">IG10</strain>
        <strain evidence="5 7">IG8</strain>
    </source>
</reference>
<evidence type="ECO:0000313" key="3">
    <source>
        <dbReference type="EMBL" id="MDT6989050.1"/>
    </source>
</evidence>
<organism evidence="5 7">
    <name type="scientific">Lactiplantibacillus pentosus</name>
    <name type="common">Lactobacillus pentosus</name>
    <dbReference type="NCBI Taxonomy" id="1589"/>
    <lineage>
        <taxon>Bacteria</taxon>
        <taxon>Bacillati</taxon>
        <taxon>Bacillota</taxon>
        <taxon>Bacilli</taxon>
        <taxon>Lactobacillales</taxon>
        <taxon>Lactobacillaceae</taxon>
        <taxon>Lactiplantibacillus</taxon>
    </lineage>
</organism>
<accession>A0A3M6KX15</accession>
<dbReference type="AlphaFoldDB" id="A0A3M6KX15"/>
<feature type="transmembrane region" description="Helical" evidence="1">
    <location>
        <begin position="110"/>
        <end position="131"/>
    </location>
</feature>
<feature type="transmembrane region" description="Helical" evidence="1">
    <location>
        <begin position="230"/>
        <end position="255"/>
    </location>
</feature>
<gene>
    <name evidence="5" type="ORF">D6U17_08490</name>
    <name evidence="4" type="ORF">D6U18_09585</name>
    <name evidence="2" type="ORF">OOJ94_02535</name>
    <name evidence="3" type="ORF">RI536_02885</name>
</gene>
<keyword evidence="1" id="KW-0472">Membrane</keyword>
<dbReference type="Proteomes" id="UP000276249">
    <property type="component" value="Unassembled WGS sequence"/>
</dbReference>
<evidence type="ECO:0000313" key="4">
    <source>
        <dbReference type="EMBL" id="RMW46716.1"/>
    </source>
</evidence>
<dbReference type="EMBL" id="RDCL01000052">
    <property type="protein sequence ID" value="RMW54929.1"/>
    <property type="molecule type" value="Genomic_DNA"/>
</dbReference>
<dbReference type="EMBL" id="RDCJ01000094">
    <property type="protein sequence ID" value="RMW46716.1"/>
    <property type="molecule type" value="Genomic_DNA"/>
</dbReference>
<name>A0A3M6KX15_LACPE</name>
<evidence type="ECO:0000313" key="5">
    <source>
        <dbReference type="EMBL" id="RMW54929.1"/>
    </source>
</evidence>
<reference evidence="2" key="3">
    <citation type="journal article" date="2023" name="Front Nutr">
        <title>Lactiplantibacillus pentosus P2020 protects the hyperuricemia and renal inflammation in mice.</title>
        <authorList>
            <person name="Wang Z."/>
            <person name="Song L."/>
            <person name="Li X."/>
            <person name="Xiao Y."/>
            <person name="Huang Y."/>
            <person name="Zhang Y."/>
            <person name="Li J."/>
            <person name="Li M."/>
            <person name="Ren Z."/>
        </authorList>
    </citation>
    <scope>NUCLEOTIDE SEQUENCE</scope>
    <source>
        <strain evidence="2">P2000</strain>
    </source>
</reference>
<dbReference type="OrthoDB" id="258743at2"/>
<protein>
    <submittedName>
        <fullName evidence="5">Uncharacterized protein</fullName>
    </submittedName>
</protein>
<sequence length="259" mass="28507">MENLFKNNGLALLILIGVPGVFAWLLTLVNRQTKANLVNHYGINSQVYCGFLGIIIHELSHLIVALIFRHGIHSVRLLKLPRLHQVDDSDEAMALGYVNHTWNRHSLYQVIGNLFIGVAPIFGCTAALLGLDRLLAPGLFRAVFLIADTPEQPQWTASLHALTTTPVSWWQALLLLFLTLTIVIGGFDLSPADYQNSAIGLYSTVGLIIVITSILTLIGITGWLHQLVTWGLLVAMILSYSLLLSLIVMAVTRLLSNRA</sequence>
<dbReference type="EMBL" id="JAVLAQ010000001">
    <property type="protein sequence ID" value="MDT6989050.1"/>
    <property type="molecule type" value="Genomic_DNA"/>
</dbReference>
<dbReference type="Proteomes" id="UP001267003">
    <property type="component" value="Unassembled WGS sequence"/>
</dbReference>
<keyword evidence="1" id="KW-1133">Transmembrane helix</keyword>
<feature type="transmembrane region" description="Helical" evidence="1">
    <location>
        <begin position="199"/>
        <end position="224"/>
    </location>
</feature>
<evidence type="ECO:0000313" key="6">
    <source>
        <dbReference type="Proteomes" id="UP000276249"/>
    </source>
</evidence>
<dbReference type="EMBL" id="JAPEQV010000002">
    <property type="protein sequence ID" value="MDF2311696.1"/>
    <property type="molecule type" value="Genomic_DNA"/>
</dbReference>
<reference evidence="3" key="4">
    <citation type="submission" date="2023-08" db="EMBL/GenBank/DDBJ databases">
        <authorList>
            <person name="Page C.A."/>
            <person name="Perez-Diaz I.M."/>
        </authorList>
    </citation>
    <scope>NUCLEOTIDE SEQUENCE</scope>
    <source>
        <strain evidence="3">7.8.46</strain>
    </source>
</reference>
<evidence type="ECO:0000313" key="7">
    <source>
        <dbReference type="Proteomes" id="UP000281061"/>
    </source>
</evidence>
<dbReference type="Proteomes" id="UP000281061">
    <property type="component" value="Unassembled WGS sequence"/>
</dbReference>
<dbReference type="GeneID" id="49394779"/>
<feature type="transmembrane region" description="Helical" evidence="1">
    <location>
        <begin position="169"/>
        <end position="187"/>
    </location>
</feature>
<dbReference type="Proteomes" id="UP001151834">
    <property type="component" value="Unassembled WGS sequence"/>
</dbReference>
<evidence type="ECO:0000256" key="1">
    <source>
        <dbReference type="SAM" id="Phobius"/>
    </source>
</evidence>
<keyword evidence="1" id="KW-0812">Transmembrane</keyword>
<proteinExistence type="predicted"/>
<reference evidence="2" key="2">
    <citation type="submission" date="2022-11" db="EMBL/GenBank/DDBJ databases">
        <authorList>
            <person name="Wang Z."/>
        </authorList>
    </citation>
    <scope>NUCLEOTIDE SEQUENCE</scope>
    <source>
        <strain evidence="2">P2000</strain>
    </source>
</reference>
<evidence type="ECO:0000313" key="2">
    <source>
        <dbReference type="EMBL" id="MDF2311696.1"/>
    </source>
</evidence>
<comment type="caution">
    <text evidence="5">The sequence shown here is derived from an EMBL/GenBank/DDBJ whole genome shotgun (WGS) entry which is preliminary data.</text>
</comment>